<keyword evidence="3" id="KW-1185">Reference proteome</keyword>
<dbReference type="HOGENOM" id="CLU_036785_2_0_9"/>
<feature type="transmembrane region" description="Helical" evidence="1">
    <location>
        <begin position="127"/>
        <end position="154"/>
    </location>
</feature>
<gene>
    <name evidence="2" type="ordered locus">Nther_0324</name>
</gene>
<dbReference type="InParanoid" id="B2A587"/>
<dbReference type="KEGG" id="nth:Nther_0324"/>
<keyword evidence="1" id="KW-0812">Transmembrane</keyword>
<reference evidence="2 3" key="2">
    <citation type="journal article" date="2011" name="J. Bacteriol.">
        <title>Complete genome sequence of the anaerobic, halophilic alkalithermophile Natranaerobius thermophilus JW/NM-WN-LF.</title>
        <authorList>
            <person name="Zhao B."/>
            <person name="Mesbah N.M."/>
            <person name="Dalin E."/>
            <person name="Goodwin L."/>
            <person name="Nolan M."/>
            <person name="Pitluck S."/>
            <person name="Chertkov O."/>
            <person name="Brettin T.S."/>
            <person name="Han J."/>
            <person name="Larimer F.W."/>
            <person name="Land M.L."/>
            <person name="Hauser L."/>
            <person name="Kyrpides N."/>
            <person name="Wiegel J."/>
        </authorList>
    </citation>
    <scope>NUCLEOTIDE SEQUENCE [LARGE SCALE GENOMIC DNA]</scope>
    <source>
        <strain evidence="3">ATCC BAA-1301 / DSM 18059 / JW/NM-WN-LF</strain>
    </source>
</reference>
<organism evidence="2 3">
    <name type="scientific">Natranaerobius thermophilus (strain ATCC BAA-1301 / DSM 18059 / JW/NM-WN-LF)</name>
    <dbReference type="NCBI Taxonomy" id="457570"/>
    <lineage>
        <taxon>Bacteria</taxon>
        <taxon>Bacillati</taxon>
        <taxon>Bacillota</taxon>
        <taxon>Clostridia</taxon>
        <taxon>Natranaerobiales</taxon>
        <taxon>Natranaerobiaceae</taxon>
        <taxon>Natranaerobius</taxon>
    </lineage>
</organism>
<feature type="transmembrane region" description="Helical" evidence="1">
    <location>
        <begin position="240"/>
        <end position="260"/>
    </location>
</feature>
<feature type="transmembrane region" description="Helical" evidence="1">
    <location>
        <begin position="166"/>
        <end position="189"/>
    </location>
</feature>
<feature type="transmembrane region" description="Helical" evidence="1">
    <location>
        <begin position="464"/>
        <end position="484"/>
    </location>
</feature>
<feature type="transmembrane region" description="Helical" evidence="1">
    <location>
        <begin position="504"/>
        <end position="524"/>
    </location>
</feature>
<dbReference type="eggNOG" id="COG3559">
    <property type="taxonomic scope" value="Bacteria"/>
</dbReference>
<evidence type="ECO:0000256" key="1">
    <source>
        <dbReference type="SAM" id="Phobius"/>
    </source>
</evidence>
<evidence type="ECO:0000313" key="3">
    <source>
        <dbReference type="Proteomes" id="UP000001683"/>
    </source>
</evidence>
<feature type="transmembrane region" description="Helical" evidence="1">
    <location>
        <begin position="392"/>
        <end position="416"/>
    </location>
</feature>
<dbReference type="STRING" id="457570.Nther_0324"/>
<feature type="transmembrane region" description="Helical" evidence="1">
    <location>
        <begin position="347"/>
        <end position="368"/>
    </location>
</feature>
<keyword evidence="1" id="KW-1133">Transmembrane helix</keyword>
<dbReference type="RefSeq" id="WP_012446809.1">
    <property type="nucleotide sequence ID" value="NC_010718.1"/>
</dbReference>
<feature type="transmembrane region" description="Helical" evidence="1">
    <location>
        <begin position="87"/>
        <end position="106"/>
    </location>
</feature>
<feature type="transmembrane region" description="Helical" evidence="1">
    <location>
        <begin position="300"/>
        <end position="319"/>
    </location>
</feature>
<dbReference type="Proteomes" id="UP000001683">
    <property type="component" value="Chromosome"/>
</dbReference>
<name>B2A587_NATTJ</name>
<reference evidence="2 3" key="1">
    <citation type="submission" date="2008-04" db="EMBL/GenBank/DDBJ databases">
        <title>Complete sequence of chromosome of Natranaerobius thermophilus JW/NM-WN-LF.</title>
        <authorList>
            <consortium name="US DOE Joint Genome Institute"/>
            <person name="Copeland A."/>
            <person name="Lucas S."/>
            <person name="Lapidus A."/>
            <person name="Glavina del Rio T."/>
            <person name="Dalin E."/>
            <person name="Tice H."/>
            <person name="Bruce D."/>
            <person name="Goodwin L."/>
            <person name="Pitluck S."/>
            <person name="Chertkov O."/>
            <person name="Brettin T."/>
            <person name="Detter J.C."/>
            <person name="Han C."/>
            <person name="Kuske C.R."/>
            <person name="Schmutz J."/>
            <person name="Larimer F."/>
            <person name="Land M."/>
            <person name="Hauser L."/>
            <person name="Kyrpides N."/>
            <person name="Lykidis A."/>
            <person name="Mesbah N.M."/>
            <person name="Wiegel J."/>
        </authorList>
    </citation>
    <scope>NUCLEOTIDE SEQUENCE [LARGE SCALE GENOMIC DNA]</scope>
    <source>
        <strain evidence="3">ATCC BAA-1301 / DSM 18059 / JW/NM-WN-LF</strain>
    </source>
</reference>
<proteinExistence type="predicted"/>
<accession>B2A587</accession>
<feature type="transmembrane region" description="Helical" evidence="1">
    <location>
        <begin position="436"/>
        <end position="457"/>
    </location>
</feature>
<dbReference type="EMBL" id="CP001034">
    <property type="protein sequence ID" value="ACB83921.1"/>
    <property type="molecule type" value="Genomic_DNA"/>
</dbReference>
<feature type="transmembrane region" description="Helical" evidence="1">
    <location>
        <begin position="196"/>
        <end position="214"/>
    </location>
</feature>
<evidence type="ECO:0008006" key="4">
    <source>
        <dbReference type="Google" id="ProtNLM"/>
    </source>
</evidence>
<feature type="transmembrane region" description="Helical" evidence="1">
    <location>
        <begin position="24"/>
        <end position="43"/>
    </location>
</feature>
<protein>
    <recommendedName>
        <fullName evidence="4">Exporter of polyketide antibiotics-like protein</fullName>
    </recommendedName>
</protein>
<sequence>MADKMYSNTGQLVRFILRRDRISIPIWLTAVILISMITAQGFVELYPTELERQAIAQTMRNPAMTAMVGPGYGLNNYTIGAMMGHQMLLFTAIAVAIMNILFIIKHTRADEEEGRIEMIRSLPVGRLSNVLSTIIVSFGINVILALCLGFGLFALGIENMELEGSLLYGAVVGVTGMIFAASTTLFAQLSANTRSTIGLSFGFLGLAYLVRAIGDVSNETLSMFSPLGWVLRSEVYVNNYWWPILLTLAAAFGIVAYSLYLNSIRDLGAGFIPARPGRRKATPFLLSPLGLGLRLQRTSIIAWAIGMLVLGASYGSVFGDLEAFFTDNEIMQQILPPGQGHTLTEQFLTLLMVVISILSTVPALMMILKLRGEENKNRTENLLTRAVSRNQLMASMLVISLFTGFIMLLLAMLGLWSAGTVVMEEPIPFYTAFNSAMVYLPAMWVMIGAAVLLIGIWPQATVLTWLYLGFSFFVVYLSGILQLPEWLAKLSPFGNIPQLPVEEMNYFSVIVMTVFALVLMIVGFKGYNNRDIQG</sequence>
<keyword evidence="1" id="KW-0472">Membrane</keyword>
<evidence type="ECO:0000313" key="2">
    <source>
        <dbReference type="EMBL" id="ACB83921.1"/>
    </source>
</evidence>
<dbReference type="AlphaFoldDB" id="B2A587"/>
<dbReference type="OrthoDB" id="2014935at2"/>